<dbReference type="InterPro" id="IPR013087">
    <property type="entry name" value="Znf_C2H2_type"/>
</dbReference>
<gene>
    <name evidence="2" type="ORF">Hamer_G014773</name>
</gene>
<feature type="domain" description="C2H2-type" evidence="1">
    <location>
        <begin position="136"/>
        <end position="156"/>
    </location>
</feature>
<accession>A0A8J5N1T5</accession>
<reference evidence="2" key="1">
    <citation type="journal article" date="2021" name="Sci. Adv.">
        <title>The American lobster genome reveals insights on longevity, neural, and immune adaptations.</title>
        <authorList>
            <person name="Polinski J.M."/>
            <person name="Zimin A.V."/>
            <person name="Clark K.F."/>
            <person name="Kohn A.B."/>
            <person name="Sadowski N."/>
            <person name="Timp W."/>
            <person name="Ptitsyn A."/>
            <person name="Khanna P."/>
            <person name="Romanova D.Y."/>
            <person name="Williams P."/>
            <person name="Greenwood S.J."/>
            <person name="Moroz L.L."/>
            <person name="Walt D.R."/>
            <person name="Bodnar A.G."/>
        </authorList>
    </citation>
    <scope>NUCLEOTIDE SEQUENCE</scope>
    <source>
        <strain evidence="2">GMGI-L3</strain>
    </source>
</reference>
<dbReference type="EMBL" id="JAHLQT010012015">
    <property type="protein sequence ID" value="KAG7171634.1"/>
    <property type="molecule type" value="Genomic_DNA"/>
</dbReference>
<protein>
    <recommendedName>
        <fullName evidence="1">C2H2-type domain-containing protein</fullName>
    </recommendedName>
</protein>
<sequence>MVPLGCPLCCRQDFVSVGALHDHLLYYTYRPLQCAVCSAHVGGIQDFTRHLEMHMGDGMPTSLHAHAVKPSVPVLEDSRSEVQIEVQGRTQGRVGSRDGSSSYLCSQLINNDQTNITRSYPTNEESIELILRAYFCQTCGAKVVGKDAYFLHIREHSIVPSNNNSLTLSATVGSCPEVSSPALSSHLASDASTPGNFMTDTETLPVNESEEPSECLSDFIEENDMANQLKIREWQLEKLGKNIKRHKFLFGRSTGLSEQSPMGGKLRNDYSPVTPSSVEIAPISESSCSPYASMQSDNTYLYSVERHDSCPPSSSVCADQGLAERSDTYNSFPLVNRESLTTDPCSVGRPDSSVPSIVTDDGSINMYPCSVETPLSCNTLTSTDKGLLTTYSYTEGEPDLLCSQMKSGNGSFNDGGQVLSWLGPNTVINDETKSSSHLVTGPSSIMKSDTEEVGKHLSVTL</sequence>
<proteinExistence type="predicted"/>
<dbReference type="OrthoDB" id="6349934at2759"/>
<dbReference type="AlphaFoldDB" id="A0A8J5N1T5"/>
<evidence type="ECO:0000313" key="2">
    <source>
        <dbReference type="EMBL" id="KAG7171634.1"/>
    </source>
</evidence>
<name>A0A8J5N1T5_HOMAM</name>
<organism evidence="2 3">
    <name type="scientific">Homarus americanus</name>
    <name type="common">American lobster</name>
    <dbReference type="NCBI Taxonomy" id="6706"/>
    <lineage>
        <taxon>Eukaryota</taxon>
        <taxon>Metazoa</taxon>
        <taxon>Ecdysozoa</taxon>
        <taxon>Arthropoda</taxon>
        <taxon>Crustacea</taxon>
        <taxon>Multicrustacea</taxon>
        <taxon>Malacostraca</taxon>
        <taxon>Eumalacostraca</taxon>
        <taxon>Eucarida</taxon>
        <taxon>Decapoda</taxon>
        <taxon>Pleocyemata</taxon>
        <taxon>Astacidea</taxon>
        <taxon>Nephropoidea</taxon>
        <taxon>Nephropidae</taxon>
        <taxon>Homarus</taxon>
    </lineage>
</organism>
<dbReference type="PROSITE" id="PS00028">
    <property type="entry name" value="ZINC_FINGER_C2H2_1"/>
    <property type="match status" value="2"/>
</dbReference>
<dbReference type="Proteomes" id="UP000747542">
    <property type="component" value="Unassembled WGS sequence"/>
</dbReference>
<feature type="domain" description="C2H2-type" evidence="1">
    <location>
        <begin position="34"/>
        <end position="54"/>
    </location>
</feature>
<evidence type="ECO:0000259" key="1">
    <source>
        <dbReference type="PROSITE" id="PS00028"/>
    </source>
</evidence>
<comment type="caution">
    <text evidence="2">The sequence shown here is derived from an EMBL/GenBank/DDBJ whole genome shotgun (WGS) entry which is preliminary data.</text>
</comment>
<dbReference type="SMART" id="SM00355">
    <property type="entry name" value="ZnF_C2H2"/>
    <property type="match status" value="2"/>
</dbReference>
<keyword evidence="3" id="KW-1185">Reference proteome</keyword>
<evidence type="ECO:0000313" key="3">
    <source>
        <dbReference type="Proteomes" id="UP000747542"/>
    </source>
</evidence>